<dbReference type="InterPro" id="IPR011993">
    <property type="entry name" value="PH-like_dom_sf"/>
</dbReference>
<feature type="domain" description="PH" evidence="2">
    <location>
        <begin position="4"/>
        <end position="135"/>
    </location>
</feature>
<organism evidence="3 4">
    <name type="scientific">Gambusia affinis</name>
    <name type="common">Western mosquitofish</name>
    <name type="synonym">Heterandria affinis</name>
    <dbReference type="NCBI Taxonomy" id="33528"/>
    <lineage>
        <taxon>Eukaryota</taxon>
        <taxon>Metazoa</taxon>
        <taxon>Chordata</taxon>
        <taxon>Craniata</taxon>
        <taxon>Vertebrata</taxon>
        <taxon>Euteleostomi</taxon>
        <taxon>Actinopterygii</taxon>
        <taxon>Neopterygii</taxon>
        <taxon>Teleostei</taxon>
        <taxon>Neoteleostei</taxon>
        <taxon>Acanthomorphata</taxon>
        <taxon>Ovalentaria</taxon>
        <taxon>Atherinomorphae</taxon>
        <taxon>Cyprinodontiformes</taxon>
        <taxon>Poeciliidae</taxon>
        <taxon>Poeciliinae</taxon>
        <taxon>Gambusia</taxon>
    </lineage>
</organism>
<proteinExistence type="predicted"/>
<dbReference type="Gene3D" id="2.30.29.30">
    <property type="entry name" value="Pleckstrin-homology domain (PH domain)/Phosphotyrosine-binding domain (PTB)"/>
    <property type="match status" value="1"/>
</dbReference>
<sequence>MRKQSKHSGMIQARQDPTHLEHATLSTCEVGPDDKHSWKRRFFVLYKAPENDYQLRYYKSAEDQVSPLGGIDMTQISLLYENPQHHQKWQWVQKNFKCSPSCVVYLRAGGRDYFLIGETSTEAEGWFADLFEAMKNRSQKLLTSEIISNPLHRRKFSAPELKVRLYRKSGSFGEVKMGHLILMGAKKANSGPSKNPSLGLVESSVKLRSFSDPSSNAAEGNAEELGEDHSKRPISQPVNSDYDYPNNREVEVIGNSTLMRSITDIYIKYNSPPPTLNEASAENGIQKIKRRLGFLTYMENAVRDAKPHPEHAMKHDGKIKQKQTAAMLRCSKLVALLPCNKKVIGLNPNPEGFLHVTTAKTQNFTKEDKRGSSDFSASSSGAVSPVNVLETNSERRGSTRSLERDFMVNLQGLKNDLTLTEVEGKPRFVNTLRHHRSKNKIATHNMADELTCRCGAYASDIHSLKHFSMAFLLDQLPTFTVGMIFRGWSHWTKRFSSRKLLCSLYGIPNLEHEEK</sequence>
<dbReference type="EMBL" id="NHOQ01001904">
    <property type="protein sequence ID" value="PWA21622.1"/>
    <property type="molecule type" value="Genomic_DNA"/>
</dbReference>
<reference evidence="3 4" key="1">
    <citation type="journal article" date="2018" name="G3 (Bethesda)">
        <title>A High-Quality Reference Genome for the Invasive Mosquitofish Gambusia affinis Using a Chicago Library.</title>
        <authorList>
            <person name="Hoffberg S.L."/>
            <person name="Troendle N.J."/>
            <person name="Glenn T.C."/>
            <person name="Mahmud O."/>
            <person name="Louha S."/>
            <person name="Chalopin D."/>
            <person name="Bennetzen J.L."/>
            <person name="Mauricio R."/>
        </authorList>
    </citation>
    <scope>NUCLEOTIDE SEQUENCE [LARGE SCALE GENOMIC DNA]</scope>
    <source>
        <strain evidence="3">NE01/NJP1002.9</strain>
        <tissue evidence="3">Muscle</tissue>
    </source>
</reference>
<name>A0A315VE10_GAMAF</name>
<dbReference type="AlphaFoldDB" id="A0A315VE10"/>
<dbReference type="PROSITE" id="PS50003">
    <property type="entry name" value="PH_DOMAIN"/>
    <property type="match status" value="1"/>
</dbReference>
<dbReference type="SUPFAM" id="SSF50729">
    <property type="entry name" value="PH domain-like"/>
    <property type="match status" value="1"/>
</dbReference>
<keyword evidence="4" id="KW-1185">Reference proteome</keyword>
<evidence type="ECO:0000259" key="2">
    <source>
        <dbReference type="PROSITE" id="PS50003"/>
    </source>
</evidence>
<feature type="region of interest" description="Disordered" evidence="1">
    <location>
        <begin position="366"/>
        <end position="398"/>
    </location>
</feature>
<feature type="region of interest" description="Disordered" evidence="1">
    <location>
        <begin position="210"/>
        <end position="246"/>
    </location>
</feature>
<dbReference type="Proteomes" id="UP000250572">
    <property type="component" value="Unassembled WGS sequence"/>
</dbReference>
<feature type="compositionally biased region" description="Low complexity" evidence="1">
    <location>
        <begin position="373"/>
        <end position="384"/>
    </location>
</feature>
<protein>
    <recommendedName>
        <fullName evidence="2">PH domain-containing protein</fullName>
    </recommendedName>
</protein>
<evidence type="ECO:0000313" key="3">
    <source>
        <dbReference type="EMBL" id="PWA21622.1"/>
    </source>
</evidence>
<dbReference type="PANTHER" id="PTHR47014:SF1">
    <property type="entry name" value="PLECKSTRIN HOMOLOGY DOMAIN-CONTAINING FAMILY S MEMBER 1"/>
    <property type="match status" value="1"/>
</dbReference>
<gene>
    <name evidence="3" type="ORF">CCH79_00003037</name>
</gene>
<dbReference type="PANTHER" id="PTHR47014">
    <property type="entry name" value="PLECKSTRIN HOMOLOGY DOMAIN-CONTAINING FAMILY S MEMBER 1"/>
    <property type="match status" value="1"/>
</dbReference>
<evidence type="ECO:0000313" key="4">
    <source>
        <dbReference type="Proteomes" id="UP000250572"/>
    </source>
</evidence>
<accession>A0A315VE10</accession>
<evidence type="ECO:0000256" key="1">
    <source>
        <dbReference type="SAM" id="MobiDB-lite"/>
    </source>
</evidence>
<dbReference type="SMART" id="SM00233">
    <property type="entry name" value="PH"/>
    <property type="match status" value="1"/>
</dbReference>
<dbReference type="InterPro" id="IPR042986">
    <property type="entry name" value="PLEKHS1"/>
</dbReference>
<dbReference type="InterPro" id="IPR001849">
    <property type="entry name" value="PH_domain"/>
</dbReference>
<comment type="caution">
    <text evidence="3">The sequence shown here is derived from an EMBL/GenBank/DDBJ whole genome shotgun (WGS) entry which is preliminary data.</text>
</comment>